<dbReference type="OrthoDB" id="4762154at2"/>
<evidence type="ECO:0000313" key="1">
    <source>
        <dbReference type="EMBL" id="BAX98861.1"/>
    </source>
</evidence>
<proteinExistence type="predicted"/>
<dbReference type="EMBL" id="AP018165">
    <property type="protein sequence ID" value="BAX98861.1"/>
    <property type="molecule type" value="Genomic_DNA"/>
</dbReference>
<evidence type="ECO:0000313" key="2">
    <source>
        <dbReference type="Proteomes" id="UP000217954"/>
    </source>
</evidence>
<sequence>MVSMFDLGPDTVTLVKRDPVIDADAPVVDAWGRPTYTERRIPKAQCSWAEHPAFEDVAGTQVAVVKAVGHLIVDADTETLTARDAVEFGARLFEMQGPGVRRVDLDGKPDHVRAEGTFCEDVSLGEQVTIIAAGGRSDRGAVAPDGEPVTVIARAVTAGNQRQRFGATGEVVAAAFTVVLDLDTQIRDRDWLIVRGRECRALVGEQLSQWADRNQLVVLAQSATGGIS</sequence>
<dbReference type="RefSeq" id="WP_096503124.1">
    <property type="nucleotide sequence ID" value="NZ_AP018165.1"/>
</dbReference>
<dbReference type="KEGG" id="mste:MSTE_03561"/>
<organism evidence="1 2">
    <name type="scientific">[Mycobacterium] stephanolepidis</name>
    <dbReference type="NCBI Taxonomy" id="1520670"/>
    <lineage>
        <taxon>Bacteria</taxon>
        <taxon>Bacillati</taxon>
        <taxon>Actinomycetota</taxon>
        <taxon>Actinomycetes</taxon>
        <taxon>Mycobacteriales</taxon>
        <taxon>Mycobacteriaceae</taxon>
        <taxon>Mycobacteroides</taxon>
    </lineage>
</organism>
<accession>A0A1Z4F0X6</accession>
<name>A0A1Z4F0X6_9MYCO</name>
<dbReference type="AlphaFoldDB" id="A0A1Z4F0X6"/>
<gene>
    <name evidence="1" type="ORF">MSTE_03561</name>
</gene>
<reference evidence="2" key="1">
    <citation type="journal article" date="2017" name="Genome Announc.">
        <title>Complete Genome Sequence of Mycobacterium stephanolepidis.</title>
        <authorList>
            <person name="Fukano H."/>
            <person name="Yoshida M."/>
            <person name="Katayama Y."/>
            <person name="Omatsu T."/>
            <person name="Mizutani T."/>
            <person name="Kurata O."/>
            <person name="Wada S."/>
            <person name="Hoshino Y."/>
        </authorList>
    </citation>
    <scope>NUCLEOTIDE SEQUENCE [LARGE SCALE GENOMIC DNA]</scope>
    <source>
        <strain evidence="2">NJB0901</strain>
    </source>
</reference>
<reference evidence="1 2" key="2">
    <citation type="journal article" date="2017" name="Int. J. Syst. Evol. Microbiol.">
        <title>Mycobacterium stephanolepidis sp. nov., a rapidly growing species related to Mycobacterium chelonae, isolated from marine teleost fish, Stephanolepis cirrhifer.</title>
        <authorList>
            <person name="Fukano H."/>
            <person name="Wada S."/>
            <person name="Kurata O."/>
            <person name="Katayama K."/>
            <person name="Fujiwara N."/>
            <person name="Hoshino Y."/>
        </authorList>
    </citation>
    <scope>NUCLEOTIDE SEQUENCE [LARGE SCALE GENOMIC DNA]</scope>
    <source>
        <strain evidence="1 2">NJB0901</strain>
    </source>
</reference>
<protein>
    <submittedName>
        <fullName evidence="1">Uncharacterized protein</fullName>
    </submittedName>
</protein>
<dbReference type="Proteomes" id="UP000217954">
    <property type="component" value="Chromosome"/>
</dbReference>
<keyword evidence="2" id="KW-1185">Reference proteome</keyword>